<dbReference type="CDD" id="cd01275">
    <property type="entry name" value="FHIT"/>
    <property type="match status" value="1"/>
</dbReference>
<feature type="site" description="Important for induction of apoptosis" evidence="5">
    <location>
        <position position="151"/>
    </location>
</feature>
<evidence type="ECO:0000256" key="5">
    <source>
        <dbReference type="PIRSR" id="PIRSR639383-3"/>
    </source>
</evidence>
<dbReference type="FunFam" id="3.30.428.10:FF:000011">
    <property type="entry name" value="Fragile histidine triad"/>
    <property type="match status" value="1"/>
</dbReference>
<feature type="binding site" evidence="4">
    <location>
        <position position="135"/>
    </location>
    <ligand>
        <name>substrate</name>
    </ligand>
</feature>
<dbReference type="InterPro" id="IPR039383">
    <property type="entry name" value="FHIT"/>
</dbReference>
<dbReference type="Pfam" id="PF01230">
    <property type="entry name" value="HIT"/>
    <property type="match status" value="1"/>
</dbReference>
<comment type="caution">
    <text evidence="9">The sequence shown here is derived from an EMBL/GenBank/DDBJ whole genome shotgun (WGS) entry which is preliminary data.</text>
</comment>
<dbReference type="GO" id="GO:0000166">
    <property type="term" value="F:nucleotide binding"/>
    <property type="evidence" value="ECO:0007669"/>
    <property type="project" value="UniProtKB-KW"/>
</dbReference>
<keyword evidence="10" id="KW-1185">Reference proteome</keyword>
<gene>
    <name evidence="9" type="ORF">EYC84_001831</name>
</gene>
<feature type="binding site" evidence="4">
    <location>
        <begin position="126"/>
        <end position="129"/>
    </location>
    <ligand>
        <name>substrate</name>
    </ligand>
</feature>
<evidence type="ECO:0000259" key="8">
    <source>
        <dbReference type="PROSITE" id="PS51084"/>
    </source>
</evidence>
<dbReference type="EMBL" id="VICG01000005">
    <property type="protein sequence ID" value="KAA8571877.1"/>
    <property type="molecule type" value="Genomic_DNA"/>
</dbReference>
<evidence type="ECO:0000313" key="10">
    <source>
        <dbReference type="Proteomes" id="UP000322873"/>
    </source>
</evidence>
<evidence type="ECO:0000256" key="1">
    <source>
        <dbReference type="ARBA" id="ARBA00022741"/>
    </source>
</evidence>
<evidence type="ECO:0000256" key="7">
    <source>
        <dbReference type="RuleBase" id="RU366076"/>
    </source>
</evidence>
<feature type="binding site" evidence="4">
    <location>
        <position position="58"/>
    </location>
    <ligand>
        <name>substrate</name>
    </ligand>
</feature>
<dbReference type="PANTHER" id="PTHR46243">
    <property type="entry name" value="BIS(5'-ADENOSYL)-TRIPHOSPHATASE"/>
    <property type="match status" value="1"/>
</dbReference>
<dbReference type="VEuPathDB" id="FungiDB:MFRU_035g00890"/>
<keyword evidence="2 7" id="KW-0378">Hydrolase</keyword>
<comment type="cofactor">
    <cofactor evidence="7">
        <name>Mn(2+)</name>
        <dbReference type="ChEBI" id="CHEBI:29035"/>
    </cofactor>
</comment>
<evidence type="ECO:0000256" key="2">
    <source>
        <dbReference type="ARBA" id="ARBA00022801"/>
    </source>
</evidence>
<feature type="active site" description="Tele-AMP-histidine intermediate" evidence="3">
    <location>
        <position position="133"/>
    </location>
</feature>
<dbReference type="Gene3D" id="3.30.428.10">
    <property type="entry name" value="HIT-like"/>
    <property type="match status" value="1"/>
</dbReference>
<protein>
    <recommendedName>
        <fullName evidence="7">Bis(5'-adenosyl)-triphosphatase</fullName>
        <ecNumber evidence="7">3.6.1.29</ecNumber>
    </recommendedName>
</protein>
<accession>A0A5M9JT61</accession>
<dbReference type="Proteomes" id="UP000322873">
    <property type="component" value="Unassembled WGS sequence"/>
</dbReference>
<dbReference type="PANTHER" id="PTHR46243:SF1">
    <property type="entry name" value="BIS(5'-ADENOSYL)-TRIPHOSPHATASE"/>
    <property type="match status" value="1"/>
</dbReference>
<feature type="binding site" evidence="4">
    <location>
        <position position="120"/>
    </location>
    <ligand>
        <name>substrate</name>
    </ligand>
</feature>
<evidence type="ECO:0000256" key="4">
    <source>
        <dbReference type="PIRSR" id="PIRSR639383-2"/>
    </source>
</evidence>
<keyword evidence="1 7" id="KW-0547">Nucleotide-binding</keyword>
<sequence>MIVQKAFSKVRLQGSPFRNFQHRTMSSSTSSNQLIHFGKFEVTDQVFHKSTHCYCLVNIKPILPGHVLVIPYKQHPRMTDLSPHELSDIFLTTQKVQKMLASHYFPREDLKEGSFNVAIQDGPESGQTVPHFHCHIIPRTKESTVIGDGIYDKLQGEEGNVGGGLWDRAVELGERPVQKGKFPKVDDEDRLPRSAEEMNQEAALFREQMRKLGYSEREFDENRRPSIE</sequence>
<comment type="catalytic activity">
    <reaction evidence="7">
        <text>P(1),P(3)-bis(5'-adenosyl) triphosphate + H2O = AMP + ADP + 2 H(+)</text>
        <dbReference type="Rhea" id="RHEA:13893"/>
        <dbReference type="ChEBI" id="CHEBI:15377"/>
        <dbReference type="ChEBI" id="CHEBI:15378"/>
        <dbReference type="ChEBI" id="CHEBI:58529"/>
        <dbReference type="ChEBI" id="CHEBI:456215"/>
        <dbReference type="ChEBI" id="CHEBI:456216"/>
        <dbReference type="EC" id="3.6.1.29"/>
    </reaction>
</comment>
<dbReference type="InterPro" id="IPR011146">
    <property type="entry name" value="HIT-like"/>
</dbReference>
<evidence type="ECO:0000256" key="6">
    <source>
        <dbReference type="PROSITE-ProRule" id="PRU00464"/>
    </source>
</evidence>
<dbReference type="PROSITE" id="PS51084">
    <property type="entry name" value="HIT_2"/>
    <property type="match status" value="1"/>
</dbReference>
<proteinExistence type="predicted"/>
<evidence type="ECO:0000313" key="9">
    <source>
        <dbReference type="EMBL" id="KAA8571877.1"/>
    </source>
</evidence>
<dbReference type="InterPro" id="IPR036265">
    <property type="entry name" value="HIT-like_sf"/>
</dbReference>
<feature type="domain" description="HIT" evidence="8">
    <location>
        <begin position="33"/>
        <end position="151"/>
    </location>
</feature>
<reference evidence="9 10" key="1">
    <citation type="submission" date="2019-06" db="EMBL/GenBank/DDBJ databases">
        <title>Genome Sequence of the Brown Rot Fungal Pathogen Monilinia fructicola.</title>
        <authorList>
            <person name="De Miccolis Angelini R.M."/>
            <person name="Landi L."/>
            <person name="Abate D."/>
            <person name="Pollastro S."/>
            <person name="Romanazzi G."/>
            <person name="Faretra F."/>
        </authorList>
    </citation>
    <scope>NUCLEOTIDE SEQUENCE [LARGE SCALE GENOMIC DNA]</scope>
    <source>
        <strain evidence="9 10">Mfrc123</strain>
    </source>
</reference>
<dbReference type="AlphaFoldDB" id="A0A5M9JT61"/>
<feature type="short sequence motif" description="Histidine triad motif" evidence="6">
    <location>
        <begin position="131"/>
        <end position="135"/>
    </location>
</feature>
<dbReference type="EC" id="3.6.1.29" evidence="7"/>
<dbReference type="InterPro" id="IPR051884">
    <property type="entry name" value="Bis(5'-adenosyl)-TPase_reg"/>
</dbReference>
<dbReference type="SUPFAM" id="SSF54197">
    <property type="entry name" value="HIT-like"/>
    <property type="match status" value="1"/>
</dbReference>
<organism evidence="9 10">
    <name type="scientific">Monilinia fructicola</name>
    <name type="common">Brown rot fungus</name>
    <name type="synonym">Ciboria fructicola</name>
    <dbReference type="NCBI Taxonomy" id="38448"/>
    <lineage>
        <taxon>Eukaryota</taxon>
        <taxon>Fungi</taxon>
        <taxon>Dikarya</taxon>
        <taxon>Ascomycota</taxon>
        <taxon>Pezizomycotina</taxon>
        <taxon>Leotiomycetes</taxon>
        <taxon>Helotiales</taxon>
        <taxon>Sclerotiniaceae</taxon>
        <taxon>Monilinia</taxon>
    </lineage>
</organism>
<name>A0A5M9JT61_MONFR</name>
<evidence type="ECO:0000256" key="3">
    <source>
        <dbReference type="PIRSR" id="PIRSR639383-1"/>
    </source>
</evidence>
<dbReference type="GO" id="GO:0047710">
    <property type="term" value="F:bis(5'-adenosyl)-triphosphatase activity"/>
    <property type="evidence" value="ECO:0007669"/>
    <property type="project" value="UniProtKB-UniRule"/>
</dbReference>